<evidence type="ECO:0000256" key="3">
    <source>
        <dbReference type="ARBA" id="ARBA00022723"/>
    </source>
</evidence>
<reference evidence="12 14" key="2">
    <citation type="submission" date="2013-03" db="EMBL/GenBank/DDBJ databases">
        <title>The Genome Sequence of Enterococcus moraviensis BAA-383 (PacBio/Illumina hybrid assembly).</title>
        <authorList>
            <consortium name="The Broad Institute Genomics Platform"/>
            <consortium name="The Broad Institute Genome Sequencing Center for Infectious Disease"/>
            <person name="Earl A."/>
            <person name="Russ C."/>
            <person name="Gilmore M."/>
            <person name="Surin D."/>
            <person name="Walker B."/>
            <person name="Young S."/>
            <person name="Zeng Q."/>
            <person name="Gargeya S."/>
            <person name="Fitzgerald M."/>
            <person name="Haas B."/>
            <person name="Abouelleil A."/>
            <person name="Allen A.W."/>
            <person name="Alvarado L."/>
            <person name="Arachchi H.M."/>
            <person name="Berlin A.M."/>
            <person name="Chapman S.B."/>
            <person name="Gainer-Dewar J."/>
            <person name="Goldberg J."/>
            <person name="Griggs A."/>
            <person name="Gujja S."/>
            <person name="Hansen M."/>
            <person name="Howarth C."/>
            <person name="Imamovic A."/>
            <person name="Ireland A."/>
            <person name="Larimer J."/>
            <person name="McCowan C."/>
            <person name="Murphy C."/>
            <person name="Pearson M."/>
            <person name="Poon T.W."/>
            <person name="Priest M."/>
            <person name="Roberts A."/>
            <person name="Saif S."/>
            <person name="Shea T."/>
            <person name="Sisk P."/>
            <person name="Sykes S."/>
            <person name="Wortman J."/>
            <person name="Nusbaum C."/>
            <person name="Birren B."/>
        </authorList>
    </citation>
    <scope>NUCLEOTIDE SEQUENCE [LARGE SCALE GENOMIC DNA]</scope>
    <source>
        <strain evidence="12 14">ATCC BAA-383</strain>
    </source>
</reference>
<reference evidence="11 13" key="1">
    <citation type="submission" date="2013-02" db="EMBL/GenBank/DDBJ databases">
        <title>The Genome Sequence of Enterococcus moraviensis BAA-383.</title>
        <authorList>
            <consortium name="The Broad Institute Genome Sequencing Platform"/>
            <consortium name="The Broad Institute Genome Sequencing Center for Infectious Disease"/>
            <person name="Earl A.M."/>
            <person name="Gilmore M.S."/>
            <person name="Lebreton F."/>
            <person name="Walker B."/>
            <person name="Young S.K."/>
            <person name="Zeng Q."/>
            <person name="Gargeya S."/>
            <person name="Fitzgerald M."/>
            <person name="Haas B."/>
            <person name="Abouelleil A."/>
            <person name="Alvarado L."/>
            <person name="Arachchi H.M."/>
            <person name="Berlin A.M."/>
            <person name="Chapman S.B."/>
            <person name="Dewar J."/>
            <person name="Goldberg J."/>
            <person name="Griggs A."/>
            <person name="Gujja S."/>
            <person name="Hansen M."/>
            <person name="Howarth C."/>
            <person name="Imamovic A."/>
            <person name="Larimer J."/>
            <person name="McCowan C."/>
            <person name="Murphy C."/>
            <person name="Neiman D."/>
            <person name="Pearson M."/>
            <person name="Priest M."/>
            <person name="Roberts A."/>
            <person name="Saif S."/>
            <person name="Shea T."/>
            <person name="Sisk P."/>
            <person name="Sykes S."/>
            <person name="Wortman J."/>
            <person name="Nusbaum C."/>
            <person name="Birren B."/>
        </authorList>
    </citation>
    <scope>NUCLEOTIDE SEQUENCE [LARGE SCALE GENOMIC DNA]</scope>
    <source>
        <strain evidence="11 13">ATCC BAA-383</strain>
    </source>
</reference>
<keyword evidence="6 7" id="KW-0464">Manganese</keyword>
<evidence type="ECO:0000256" key="6">
    <source>
        <dbReference type="ARBA" id="ARBA00023211"/>
    </source>
</evidence>
<dbReference type="GO" id="GO:0070204">
    <property type="term" value="F:2-succinyl-5-enolpyruvyl-6-hydroxy-3-cyclohexene-1-carboxylic-acid synthase activity"/>
    <property type="evidence" value="ECO:0007669"/>
    <property type="project" value="UniProtKB-UniRule"/>
</dbReference>
<evidence type="ECO:0000259" key="10">
    <source>
        <dbReference type="Pfam" id="PF16582"/>
    </source>
</evidence>
<dbReference type="Gene3D" id="3.40.50.1220">
    <property type="entry name" value="TPP-binding domain"/>
    <property type="match status" value="1"/>
</dbReference>
<dbReference type="Proteomes" id="UP000013781">
    <property type="component" value="Unassembled WGS sequence"/>
</dbReference>
<keyword evidence="1 7" id="KW-0474">Menaquinone biosynthesis</keyword>
<dbReference type="EMBL" id="ASWB01000003">
    <property type="protein sequence ID" value="EOT66370.1"/>
    <property type="molecule type" value="Genomic_DNA"/>
</dbReference>
<name>R2QL33_9ENTE</name>
<dbReference type="Proteomes" id="UP000014157">
    <property type="component" value="Unassembled WGS sequence"/>
</dbReference>
<feature type="domain" description="Thiamine pyrophosphate enzyme N-terminal TPP-binding" evidence="9">
    <location>
        <begin position="11"/>
        <end position="124"/>
    </location>
</feature>
<dbReference type="Gene3D" id="3.40.50.970">
    <property type="match status" value="2"/>
</dbReference>
<keyword evidence="14" id="KW-1185">Reference proteome</keyword>
<evidence type="ECO:0000256" key="7">
    <source>
        <dbReference type="HAMAP-Rule" id="MF_01659"/>
    </source>
</evidence>
<organism evidence="11 13">
    <name type="scientific">Enterococcus moraviensis ATCC BAA-383</name>
    <dbReference type="NCBI Taxonomy" id="1158609"/>
    <lineage>
        <taxon>Bacteria</taxon>
        <taxon>Bacillati</taxon>
        <taxon>Bacillota</taxon>
        <taxon>Bacilli</taxon>
        <taxon>Lactobacillales</taxon>
        <taxon>Enterococcaceae</taxon>
        <taxon>Enterococcus</taxon>
    </lineage>
</organism>
<dbReference type="NCBIfam" id="TIGR00173">
    <property type="entry name" value="menD"/>
    <property type="match status" value="1"/>
</dbReference>
<accession>R2QL33</accession>
<dbReference type="eggNOG" id="COG1165">
    <property type="taxonomic scope" value="Bacteria"/>
</dbReference>
<dbReference type="RefSeq" id="WP_010766616.1">
    <property type="nucleotide sequence ID" value="NZ_ASWB01000003.1"/>
</dbReference>
<dbReference type="InterPro" id="IPR032264">
    <property type="entry name" value="MenD_middle"/>
</dbReference>
<evidence type="ECO:0000256" key="5">
    <source>
        <dbReference type="ARBA" id="ARBA00023052"/>
    </source>
</evidence>
<proteinExistence type="inferred from homology"/>
<evidence type="ECO:0000256" key="1">
    <source>
        <dbReference type="ARBA" id="ARBA00022428"/>
    </source>
</evidence>
<dbReference type="InterPro" id="IPR011766">
    <property type="entry name" value="TPP_enzyme_TPP-bd"/>
</dbReference>
<dbReference type="GO" id="GO:0009234">
    <property type="term" value="P:menaquinone biosynthetic process"/>
    <property type="evidence" value="ECO:0007669"/>
    <property type="project" value="UniProtKB-UniRule"/>
</dbReference>
<keyword evidence="3 7" id="KW-0479">Metal-binding</keyword>
<dbReference type="GO" id="GO:0000287">
    <property type="term" value="F:magnesium ion binding"/>
    <property type="evidence" value="ECO:0007669"/>
    <property type="project" value="UniProtKB-UniRule"/>
</dbReference>
<dbReference type="GO" id="GO:0030976">
    <property type="term" value="F:thiamine pyrophosphate binding"/>
    <property type="evidence" value="ECO:0007669"/>
    <property type="project" value="UniProtKB-UniRule"/>
</dbReference>
<evidence type="ECO:0000313" key="12">
    <source>
        <dbReference type="EMBL" id="EOT66370.1"/>
    </source>
</evidence>
<evidence type="ECO:0000313" key="13">
    <source>
        <dbReference type="Proteomes" id="UP000013781"/>
    </source>
</evidence>
<comment type="similarity">
    <text evidence="7">Belongs to the TPP enzyme family. MenD subfamily.</text>
</comment>
<comment type="catalytic activity">
    <reaction evidence="7">
        <text>isochorismate + 2-oxoglutarate + H(+) = 5-enolpyruvoyl-6-hydroxy-2-succinyl-cyclohex-3-ene-1-carboxylate + CO2</text>
        <dbReference type="Rhea" id="RHEA:25593"/>
        <dbReference type="ChEBI" id="CHEBI:15378"/>
        <dbReference type="ChEBI" id="CHEBI:16526"/>
        <dbReference type="ChEBI" id="CHEBI:16810"/>
        <dbReference type="ChEBI" id="CHEBI:29780"/>
        <dbReference type="ChEBI" id="CHEBI:58818"/>
        <dbReference type="EC" id="2.2.1.9"/>
    </reaction>
</comment>
<comment type="pathway">
    <text evidence="7">Quinol/quinone metabolism; menaquinone biosynthesis.</text>
</comment>
<evidence type="ECO:0000313" key="11">
    <source>
        <dbReference type="EMBL" id="EOH95883.1"/>
    </source>
</evidence>
<sequence>MTNQSDTTNYLQAFVEGMISSGVEQAVISPGSRSTPLALLLHRQEKITTFVEVDERSAAFFALGLSKASGKPVALLCTSGTAAANYYPAICEANASHIPLIVLTTDRPHELRQVGAPQAMDQFHLFQSHVKEFIEMAIPEGTKAMLDYSYWQGMRVIDTACQTPKGPVHLNFPLREPLLPDLNQALIAEKTTKIVVGKKQLSEDELIKFVDACQGKKGVLVVGGSHTPEEAKVFIELAESLNWPILSDPLANITACGKDSSLIMSYADLFIQEVEMNQSPEVVIRFGMVPISKNTMFWLQSLSETSKIYFVDETGEWQDQLKQTQVAIQAEEQLFAKAIRDRVKIKTTDSWRDQWINWQEITAQQLMKLSEMKTLNETSASILVHKKMAKDGQLFVSNSNAIRFLDRFSSPESNQYQLFGNRGINGIDGIVSTALGMCATHPNRQNVLLIGDLAMYHDMNGLLLAKRYNLPLTIVLLNNNGGGIFSFLSQRQLKSDDFEPIFGTPIDLDFSLVAQLYDAEYTKAESLEQLEQLLEATQTQAKFQLIEVVGDRQENVLLYEKVIGGLTEKLGKK</sequence>
<dbReference type="SUPFAM" id="SSF52467">
    <property type="entry name" value="DHS-like NAD/FAD-binding domain"/>
    <property type="match status" value="1"/>
</dbReference>
<dbReference type="UniPathway" id="UPA00079"/>
<keyword evidence="4 7" id="KW-0460">Magnesium</keyword>
<dbReference type="CDD" id="cd02009">
    <property type="entry name" value="TPP_SHCHC_synthase"/>
    <property type="match status" value="1"/>
</dbReference>
<comment type="subunit">
    <text evidence="7">Homodimer.</text>
</comment>
<dbReference type="OrthoDB" id="9791859at2"/>
<dbReference type="EC" id="2.2.1.9" evidence="7"/>
<keyword evidence="5 7" id="KW-0786">Thiamine pyrophosphate</keyword>
<evidence type="ECO:0000256" key="2">
    <source>
        <dbReference type="ARBA" id="ARBA00022679"/>
    </source>
</evidence>
<dbReference type="PATRIC" id="fig|1158609.3.peg.3231"/>
<dbReference type="Pfam" id="PF02775">
    <property type="entry name" value="TPP_enzyme_C"/>
    <property type="match status" value="1"/>
</dbReference>
<protein>
    <recommendedName>
        <fullName evidence="7">2-succinyl-5-enolpyruvyl-6-hydroxy-3-cyclohexene-1-carboxylate synthase</fullName>
        <shortName evidence="7">SEPHCHC synthase</shortName>
        <ecNumber evidence="7">2.2.1.9</ecNumber>
    </recommendedName>
    <alternativeName>
        <fullName evidence="7">Menaquinone biosynthesis protein MenD</fullName>
    </alternativeName>
</protein>
<dbReference type="Pfam" id="PF16582">
    <property type="entry name" value="TPP_enzyme_M_2"/>
    <property type="match status" value="1"/>
</dbReference>
<dbReference type="GO" id="GO:0030145">
    <property type="term" value="F:manganese ion binding"/>
    <property type="evidence" value="ECO:0007669"/>
    <property type="project" value="UniProtKB-UniRule"/>
</dbReference>
<dbReference type="SUPFAM" id="SSF52518">
    <property type="entry name" value="Thiamin diphosphate-binding fold (THDP-binding)"/>
    <property type="match status" value="2"/>
</dbReference>
<evidence type="ECO:0000313" key="14">
    <source>
        <dbReference type="Proteomes" id="UP000014157"/>
    </source>
</evidence>
<dbReference type="HAMAP" id="MF_01659">
    <property type="entry name" value="MenD"/>
    <property type="match status" value="1"/>
</dbReference>
<gene>
    <name evidence="7" type="primary">menD</name>
    <name evidence="12" type="ORF">I586_02641</name>
    <name evidence="11" type="ORF">UAY_03309</name>
</gene>
<dbReference type="PIRSF" id="PIRSF004983">
    <property type="entry name" value="MenD"/>
    <property type="match status" value="1"/>
</dbReference>
<dbReference type="Pfam" id="PF02776">
    <property type="entry name" value="TPP_enzyme_N"/>
    <property type="match status" value="1"/>
</dbReference>
<feature type="domain" description="Thiamine pyrophosphate enzyme TPP-binding" evidence="8">
    <location>
        <begin position="431"/>
        <end position="548"/>
    </location>
</feature>
<dbReference type="HOGENOM" id="CLU_006051_3_0_9"/>
<dbReference type="CDD" id="cd07037">
    <property type="entry name" value="TPP_PYR_MenD"/>
    <property type="match status" value="1"/>
</dbReference>
<dbReference type="STRING" id="155617.RV09_GL002335"/>
<feature type="domain" description="Menaquinone biosynthesis protein MenD middle" evidence="10">
    <location>
        <begin position="212"/>
        <end position="396"/>
    </location>
</feature>
<keyword evidence="2 7" id="KW-0808">Transferase</keyword>
<comment type="caution">
    <text evidence="11">The sequence shown here is derived from an EMBL/GenBank/DDBJ whole genome shotgun (WGS) entry which is preliminary data.</text>
</comment>
<dbReference type="InterPro" id="IPR012001">
    <property type="entry name" value="Thiamin_PyroP_enz_TPP-bd_dom"/>
</dbReference>
<dbReference type="EMBL" id="AJAS01000026">
    <property type="protein sequence ID" value="EOH95883.1"/>
    <property type="molecule type" value="Genomic_DNA"/>
</dbReference>
<dbReference type="InterPro" id="IPR004433">
    <property type="entry name" value="MenaQ_synth_MenD"/>
</dbReference>
<dbReference type="AlphaFoldDB" id="R2QL33"/>
<evidence type="ECO:0000259" key="8">
    <source>
        <dbReference type="Pfam" id="PF02775"/>
    </source>
</evidence>
<dbReference type="InterPro" id="IPR029061">
    <property type="entry name" value="THDP-binding"/>
</dbReference>
<dbReference type="InterPro" id="IPR029035">
    <property type="entry name" value="DHS-like_NAD/FAD-binding_dom"/>
</dbReference>
<comment type="cofactor">
    <cofactor evidence="7">
        <name>thiamine diphosphate</name>
        <dbReference type="ChEBI" id="CHEBI:58937"/>
    </cofactor>
    <text evidence="7">Binds 1 thiamine pyrophosphate per subunit.</text>
</comment>
<dbReference type="PANTHER" id="PTHR42916">
    <property type="entry name" value="2-SUCCINYL-5-ENOLPYRUVYL-6-HYDROXY-3-CYCLOHEXENE-1-CARBOXYLATE SYNTHASE"/>
    <property type="match status" value="1"/>
</dbReference>
<dbReference type="UniPathway" id="UPA01057">
    <property type="reaction ID" value="UER00164"/>
</dbReference>
<comment type="pathway">
    <text evidence="7">Quinol/quinone metabolism; 1,4-dihydroxy-2-naphthoate biosynthesis; 1,4-dihydroxy-2-naphthoate from chorismate: step 2/7.</text>
</comment>
<evidence type="ECO:0000259" key="9">
    <source>
        <dbReference type="Pfam" id="PF02776"/>
    </source>
</evidence>
<dbReference type="PANTHER" id="PTHR42916:SF1">
    <property type="entry name" value="PROTEIN PHYLLO, CHLOROPLASTIC"/>
    <property type="match status" value="1"/>
</dbReference>
<comment type="function">
    <text evidence="7">Catalyzes the thiamine diphosphate-dependent decarboxylation of 2-oxoglutarate and the subsequent addition of the resulting succinic semialdehyde-thiamine pyrophosphate anion to isochorismate to yield 2-succinyl-5-enolpyruvyl-6-hydroxy-3-cyclohexene-1-carboxylate (SEPHCHC).</text>
</comment>
<comment type="cofactor">
    <cofactor evidence="7">
        <name>Mg(2+)</name>
        <dbReference type="ChEBI" id="CHEBI:18420"/>
    </cofactor>
    <cofactor evidence="7">
        <name>Mn(2+)</name>
        <dbReference type="ChEBI" id="CHEBI:29035"/>
    </cofactor>
</comment>
<evidence type="ECO:0000256" key="4">
    <source>
        <dbReference type="ARBA" id="ARBA00022842"/>
    </source>
</evidence>